<evidence type="ECO:0000256" key="1">
    <source>
        <dbReference type="ARBA" id="ARBA00004141"/>
    </source>
</evidence>
<dbReference type="InterPro" id="IPR001182">
    <property type="entry name" value="FtsW/RodA"/>
</dbReference>
<feature type="transmembrane region" description="Helical" evidence="7">
    <location>
        <begin position="93"/>
        <end position="112"/>
    </location>
</feature>
<keyword evidence="5 7" id="KW-0472">Membrane</keyword>
<evidence type="ECO:0000256" key="7">
    <source>
        <dbReference type="SAM" id="Phobius"/>
    </source>
</evidence>
<feature type="transmembrane region" description="Helical" evidence="7">
    <location>
        <begin position="153"/>
        <end position="173"/>
    </location>
</feature>
<dbReference type="GO" id="GO:0008360">
    <property type="term" value="P:regulation of cell shape"/>
    <property type="evidence" value="ECO:0007669"/>
    <property type="project" value="UniProtKB-KW"/>
</dbReference>
<reference evidence="8" key="1">
    <citation type="journal article" date="2020" name="Appl. Environ. Microbiol.">
        <title>Medium-Chain Fatty Acid Synthesis by 'Candidatus Weimeria bifida' gen. nov., sp. nov., and 'Candidatus Pseudoramibacter fermentans' sp. nov.</title>
        <authorList>
            <person name="Scarborough M.J."/>
            <person name="Myers K.S."/>
            <person name="Donohue T.J."/>
            <person name="Noguera D.R."/>
        </authorList>
    </citation>
    <scope>NUCLEOTIDE SEQUENCE</scope>
    <source>
        <strain evidence="8">LCO1.1</strain>
    </source>
</reference>
<evidence type="ECO:0000256" key="6">
    <source>
        <dbReference type="SAM" id="MobiDB-lite"/>
    </source>
</evidence>
<dbReference type="PANTHER" id="PTHR30474:SF3">
    <property type="entry name" value="PEPTIDOGLYCAN GLYCOSYLTRANSFERASE RODA"/>
    <property type="match status" value="1"/>
</dbReference>
<feature type="transmembrane region" description="Helical" evidence="7">
    <location>
        <begin position="40"/>
        <end position="62"/>
    </location>
</feature>
<keyword evidence="2 7" id="KW-0812">Transmembrane</keyword>
<name>A0A6N7IZZ0_9FIRM</name>
<keyword evidence="9" id="KW-1185">Reference proteome</keyword>
<feature type="transmembrane region" description="Helical" evidence="7">
    <location>
        <begin position="124"/>
        <end position="141"/>
    </location>
</feature>
<dbReference type="PANTHER" id="PTHR30474">
    <property type="entry name" value="CELL CYCLE PROTEIN"/>
    <property type="match status" value="1"/>
</dbReference>
<dbReference type="GO" id="GO:0051301">
    <property type="term" value="P:cell division"/>
    <property type="evidence" value="ECO:0007669"/>
    <property type="project" value="InterPro"/>
</dbReference>
<feature type="transmembrane region" description="Helical" evidence="7">
    <location>
        <begin position="373"/>
        <end position="394"/>
    </location>
</feature>
<proteinExistence type="predicted"/>
<feature type="transmembrane region" description="Helical" evidence="7">
    <location>
        <begin position="213"/>
        <end position="230"/>
    </location>
</feature>
<dbReference type="AlphaFoldDB" id="A0A6N7IZZ0"/>
<keyword evidence="4 7" id="KW-1133">Transmembrane helix</keyword>
<feature type="transmembrane region" description="Helical" evidence="7">
    <location>
        <begin position="256"/>
        <end position="275"/>
    </location>
</feature>
<dbReference type="Proteomes" id="UP000460257">
    <property type="component" value="Unassembled WGS sequence"/>
</dbReference>
<evidence type="ECO:0000313" key="9">
    <source>
        <dbReference type="Proteomes" id="UP000460257"/>
    </source>
</evidence>
<comment type="subcellular location">
    <subcellularLocation>
        <location evidence="1">Membrane</location>
        <topology evidence="1">Multi-pass membrane protein</topology>
    </subcellularLocation>
</comment>
<feature type="compositionally biased region" description="Basic and acidic residues" evidence="6">
    <location>
        <begin position="445"/>
        <end position="464"/>
    </location>
</feature>
<dbReference type="GO" id="GO:0032153">
    <property type="term" value="C:cell division site"/>
    <property type="evidence" value="ECO:0007669"/>
    <property type="project" value="TreeGrafter"/>
</dbReference>
<feature type="transmembrane region" description="Helical" evidence="7">
    <location>
        <begin position="179"/>
        <end position="201"/>
    </location>
</feature>
<protein>
    <submittedName>
        <fullName evidence="8">FtsW/RodA/SpoVE family cell cycle protein</fullName>
    </submittedName>
</protein>
<keyword evidence="3" id="KW-0133">Cell shape</keyword>
<feature type="transmembrane region" description="Helical" evidence="7">
    <location>
        <begin position="406"/>
        <end position="424"/>
    </location>
</feature>
<evidence type="ECO:0000256" key="3">
    <source>
        <dbReference type="ARBA" id="ARBA00022960"/>
    </source>
</evidence>
<evidence type="ECO:0000313" key="8">
    <source>
        <dbReference type="EMBL" id="MQN01473.1"/>
    </source>
</evidence>
<comment type="caution">
    <text evidence="8">The sequence shown here is derived from an EMBL/GenBank/DDBJ whole genome shotgun (WGS) entry which is preliminary data.</text>
</comment>
<dbReference type="GO" id="GO:0015648">
    <property type="term" value="F:lipid-linked peptidoglycan transporter activity"/>
    <property type="evidence" value="ECO:0007669"/>
    <property type="project" value="TreeGrafter"/>
</dbReference>
<feature type="transmembrane region" description="Helical" evidence="7">
    <location>
        <begin position="343"/>
        <end position="364"/>
    </location>
</feature>
<evidence type="ECO:0000256" key="2">
    <source>
        <dbReference type="ARBA" id="ARBA00022692"/>
    </source>
</evidence>
<feature type="transmembrane region" description="Helical" evidence="7">
    <location>
        <begin position="12"/>
        <end position="28"/>
    </location>
</feature>
<dbReference type="GO" id="GO:0005886">
    <property type="term" value="C:plasma membrane"/>
    <property type="evidence" value="ECO:0007669"/>
    <property type="project" value="TreeGrafter"/>
</dbReference>
<sequence length="464" mass="51792">MLHLVTEISRLTFIVIFAVYTYDCFAALKRHTSEKREKRLYSQQTSMIYLFLINGNLLLFFNNSDTKIFAMGLAEIVFVTIAMIIYKKIYEMASPAVVNNMCMLLSIGFIMLTRLNQAKALRQLLFACIALIITCFVPLFLGNVKLIKSLKLFYIVAGILLLAVVAAVGATTYGAKINIQIGSIAIQPSEFVKILMVLFIACMLTNDISRKQVFKTVVLCCLMILILAYSKDLGNAMIFFLTLLVMIYAATQKPSYLLYGVLLFAAAAVLGYFAFSHVRTRVTAWKDPLSVVNSAGYQICQSLFAIGSGGWFGTGLYQGMPKRIPVVDTDFIFSAISEELGGLFALCLIFICIANFLMMFNIALKINNRFYKLIALGLGSLYASQVFTTLGGVTKFIPSTGVTLPLISYGGSSLMATMLLFAMVEGLYQYRGVKEETDETQNYEDTYRRQMENERSGQDGSWRR</sequence>
<evidence type="ECO:0000256" key="4">
    <source>
        <dbReference type="ARBA" id="ARBA00022989"/>
    </source>
</evidence>
<feature type="transmembrane region" description="Helical" evidence="7">
    <location>
        <begin position="68"/>
        <end position="86"/>
    </location>
</feature>
<organism evidence="8 9">
    <name type="scientific">Candidatus Weimeria bifida</name>
    <dbReference type="NCBI Taxonomy" id="2599074"/>
    <lineage>
        <taxon>Bacteria</taxon>
        <taxon>Bacillati</taxon>
        <taxon>Bacillota</taxon>
        <taxon>Clostridia</taxon>
        <taxon>Lachnospirales</taxon>
        <taxon>Lachnospiraceae</taxon>
        <taxon>Candidatus Weimeria</taxon>
    </lineage>
</organism>
<dbReference type="EMBL" id="VOGC01000006">
    <property type="protein sequence ID" value="MQN01473.1"/>
    <property type="molecule type" value="Genomic_DNA"/>
</dbReference>
<evidence type="ECO:0000256" key="5">
    <source>
        <dbReference type="ARBA" id="ARBA00023136"/>
    </source>
</evidence>
<accession>A0A6N7IZZ0</accession>
<gene>
    <name evidence="8" type="ORF">FRC54_06025</name>
</gene>
<feature type="region of interest" description="Disordered" evidence="6">
    <location>
        <begin position="439"/>
        <end position="464"/>
    </location>
</feature>
<dbReference type="Pfam" id="PF01098">
    <property type="entry name" value="FTSW_RODA_SPOVE"/>
    <property type="match status" value="1"/>
</dbReference>